<comment type="caution">
    <text evidence="1">The sequence shown here is derived from an EMBL/GenBank/DDBJ whole genome shotgun (WGS) entry which is preliminary data.</text>
</comment>
<reference evidence="1 2" key="1">
    <citation type="submission" date="2020-08" db="EMBL/GenBank/DDBJ databases">
        <title>Sequencing the genomes of 1000 actinobacteria strains.</title>
        <authorList>
            <person name="Klenk H.-P."/>
        </authorList>
    </citation>
    <scope>NUCLEOTIDE SEQUENCE [LARGE SCALE GENOMIC DNA]</scope>
    <source>
        <strain evidence="1 2">DSM 43582</strain>
    </source>
</reference>
<name>A0A7W9PIK7_9NOCA</name>
<protein>
    <submittedName>
        <fullName evidence="1">Uncharacterized protein</fullName>
    </submittedName>
</protein>
<dbReference type="EMBL" id="JACHIT010000002">
    <property type="protein sequence ID" value="MBB5916776.1"/>
    <property type="molecule type" value="Genomic_DNA"/>
</dbReference>
<evidence type="ECO:0000313" key="2">
    <source>
        <dbReference type="Proteomes" id="UP000540412"/>
    </source>
</evidence>
<gene>
    <name evidence="1" type="ORF">BJY24_005688</name>
</gene>
<dbReference type="Proteomes" id="UP000540412">
    <property type="component" value="Unassembled WGS sequence"/>
</dbReference>
<dbReference type="AlphaFoldDB" id="A0A7W9PIK7"/>
<accession>A0A7W9PIK7</accession>
<evidence type="ECO:0000313" key="1">
    <source>
        <dbReference type="EMBL" id="MBB5916776.1"/>
    </source>
</evidence>
<proteinExistence type="predicted"/>
<sequence length="135" mass="15008">MTDLLLRDATIQQIQLELIRRASFNSFDGPRVADSLAAHADLWLAACIDRPGLPGAIDQLPAGSLITLRDLGDNHWNADTLFLLTENDHQAQELFHIAGAESWDADTIIFHDREETNAALGTGGRDYVLLSLWWD</sequence>
<dbReference type="RefSeq" id="WP_040754065.1">
    <property type="nucleotide sequence ID" value="NZ_JACHIT010000002.1"/>
</dbReference>
<keyword evidence="2" id="KW-1185">Reference proteome</keyword>
<organism evidence="1 2">
    <name type="scientific">Nocardia transvalensis</name>
    <dbReference type="NCBI Taxonomy" id="37333"/>
    <lineage>
        <taxon>Bacteria</taxon>
        <taxon>Bacillati</taxon>
        <taxon>Actinomycetota</taxon>
        <taxon>Actinomycetes</taxon>
        <taxon>Mycobacteriales</taxon>
        <taxon>Nocardiaceae</taxon>
        <taxon>Nocardia</taxon>
    </lineage>
</organism>